<protein>
    <submittedName>
        <fullName evidence="2">Uncharacterized protein</fullName>
    </submittedName>
</protein>
<reference evidence="2 3" key="1">
    <citation type="submission" date="2017-06" db="EMBL/GenBank/DDBJ databases">
        <title>Streptomyces albireticuli Genome sequencing and assembly.</title>
        <authorList>
            <person name="Wang Y."/>
            <person name="Du B."/>
            <person name="Ding Y."/>
            <person name="Liu H."/>
            <person name="Hou Q."/>
            <person name="Liu K."/>
            <person name="Yao L."/>
            <person name="Wang C."/>
        </authorList>
    </citation>
    <scope>NUCLEOTIDE SEQUENCE [LARGE SCALE GENOMIC DNA]</scope>
    <source>
        <strain evidence="2 3">MDJK11</strain>
    </source>
</reference>
<gene>
    <name evidence="2" type="ORF">SMD11_0049</name>
</gene>
<keyword evidence="1" id="KW-0812">Transmembrane</keyword>
<evidence type="ECO:0000256" key="1">
    <source>
        <dbReference type="SAM" id="Phobius"/>
    </source>
</evidence>
<proteinExistence type="predicted"/>
<dbReference type="Proteomes" id="UP000195755">
    <property type="component" value="Chromosome"/>
</dbReference>
<dbReference type="AlphaFoldDB" id="A0A1Z2KUH7"/>
<sequence length="84" mass="8441">MTHDSTTTPRAMGAADAAVVTAITLSATLLAVTGMTVTDVLMLTGGIAVIAVAAVRLTTAARLAPRALQRAGKALLAPPSTEQR</sequence>
<evidence type="ECO:0000313" key="2">
    <source>
        <dbReference type="EMBL" id="ARZ65717.1"/>
    </source>
</evidence>
<dbReference type="KEGG" id="salj:SMD11_0049"/>
<accession>A0A1Z2KUH7</accession>
<keyword evidence="1" id="KW-1133">Transmembrane helix</keyword>
<evidence type="ECO:0000313" key="3">
    <source>
        <dbReference type="Proteomes" id="UP000195755"/>
    </source>
</evidence>
<keyword evidence="1" id="KW-0472">Membrane</keyword>
<feature type="transmembrane region" description="Helical" evidence="1">
    <location>
        <begin position="12"/>
        <end position="34"/>
    </location>
</feature>
<dbReference type="EMBL" id="CP021744">
    <property type="protein sequence ID" value="ARZ65717.1"/>
    <property type="molecule type" value="Genomic_DNA"/>
</dbReference>
<name>A0A1Z2KUH7_9ACTN</name>
<organism evidence="2 3">
    <name type="scientific">Streptomyces albireticuli</name>
    <dbReference type="NCBI Taxonomy" id="1940"/>
    <lineage>
        <taxon>Bacteria</taxon>
        <taxon>Bacillati</taxon>
        <taxon>Actinomycetota</taxon>
        <taxon>Actinomycetes</taxon>
        <taxon>Kitasatosporales</taxon>
        <taxon>Streptomycetaceae</taxon>
        <taxon>Streptomyces</taxon>
    </lineage>
</organism>
<feature type="transmembrane region" description="Helical" evidence="1">
    <location>
        <begin position="40"/>
        <end position="59"/>
    </location>
</feature>